<evidence type="ECO:0000313" key="3">
    <source>
        <dbReference type="Proteomes" id="UP001605036"/>
    </source>
</evidence>
<reference evidence="2 3" key="1">
    <citation type="submission" date="2024-09" db="EMBL/GenBank/DDBJ databases">
        <title>Chromosome-scale assembly of Riccia fluitans.</title>
        <authorList>
            <person name="Paukszto L."/>
            <person name="Sawicki J."/>
            <person name="Karawczyk K."/>
            <person name="Piernik-Szablinska J."/>
            <person name="Szczecinska M."/>
            <person name="Mazdziarz M."/>
        </authorList>
    </citation>
    <scope>NUCLEOTIDE SEQUENCE [LARGE SCALE GENOMIC DNA]</scope>
    <source>
        <strain evidence="2">Rf_01</strain>
        <tissue evidence="2">Aerial parts of the thallus</tissue>
    </source>
</reference>
<accession>A0ABD1XQ90</accession>
<dbReference type="AlphaFoldDB" id="A0ABD1XQ90"/>
<proteinExistence type="predicted"/>
<evidence type="ECO:0000313" key="2">
    <source>
        <dbReference type="EMBL" id="KAL2611117.1"/>
    </source>
</evidence>
<dbReference type="EMBL" id="JBHFFA010000007">
    <property type="protein sequence ID" value="KAL2611117.1"/>
    <property type="molecule type" value="Genomic_DNA"/>
</dbReference>
<evidence type="ECO:0000256" key="1">
    <source>
        <dbReference type="SAM" id="MobiDB-lite"/>
    </source>
</evidence>
<keyword evidence="3" id="KW-1185">Reference proteome</keyword>
<comment type="caution">
    <text evidence="2">The sequence shown here is derived from an EMBL/GenBank/DDBJ whole genome shotgun (WGS) entry which is preliminary data.</text>
</comment>
<protein>
    <submittedName>
        <fullName evidence="2">Uncharacterized protein</fullName>
    </submittedName>
</protein>
<gene>
    <name evidence="2" type="ORF">R1flu_022809</name>
</gene>
<feature type="compositionally biased region" description="Basic and acidic residues" evidence="1">
    <location>
        <begin position="50"/>
        <end position="63"/>
    </location>
</feature>
<organism evidence="2 3">
    <name type="scientific">Riccia fluitans</name>
    <dbReference type="NCBI Taxonomy" id="41844"/>
    <lineage>
        <taxon>Eukaryota</taxon>
        <taxon>Viridiplantae</taxon>
        <taxon>Streptophyta</taxon>
        <taxon>Embryophyta</taxon>
        <taxon>Marchantiophyta</taxon>
        <taxon>Marchantiopsida</taxon>
        <taxon>Marchantiidae</taxon>
        <taxon>Marchantiales</taxon>
        <taxon>Ricciaceae</taxon>
        <taxon>Riccia</taxon>
    </lineage>
</organism>
<sequence>MALDSESILHLRSEELRKIDELDPHNGQSQIRDEIKRRWRAQHGTLSRVPCKDKAKDKDKADDNNTEARMNSPNMGPGQKAEDWPALGGKERLE</sequence>
<dbReference type="Proteomes" id="UP001605036">
    <property type="component" value="Unassembled WGS sequence"/>
</dbReference>
<name>A0ABD1XQ90_9MARC</name>
<feature type="region of interest" description="Disordered" evidence="1">
    <location>
        <begin position="16"/>
        <end position="94"/>
    </location>
</feature>